<keyword evidence="3 6" id="KW-0812">Transmembrane</keyword>
<reference evidence="9" key="1">
    <citation type="submission" date="2025-08" db="UniProtKB">
        <authorList>
            <consortium name="RefSeq"/>
        </authorList>
    </citation>
    <scope>IDENTIFICATION</scope>
</reference>
<dbReference type="SUPFAM" id="SSF103473">
    <property type="entry name" value="MFS general substrate transporter"/>
    <property type="match status" value="1"/>
</dbReference>
<evidence type="ECO:0000256" key="7">
    <source>
        <dbReference type="SAM" id="MobiDB-lite"/>
    </source>
</evidence>
<dbReference type="AlphaFoldDB" id="A0A3Q0JFG2"/>
<dbReference type="STRING" id="121845.A0A3Q0JFG2"/>
<evidence type="ECO:0000256" key="5">
    <source>
        <dbReference type="ARBA" id="ARBA00023136"/>
    </source>
</evidence>
<keyword evidence="5 6" id="KW-0472">Membrane</keyword>
<dbReference type="GO" id="GO:0032468">
    <property type="term" value="P:Golgi calcium ion homeostasis"/>
    <property type="evidence" value="ECO:0007669"/>
    <property type="project" value="TreeGrafter"/>
</dbReference>
<dbReference type="Pfam" id="PF01169">
    <property type="entry name" value="GDT1"/>
    <property type="match status" value="2"/>
</dbReference>
<feature type="transmembrane region" description="Helical" evidence="6">
    <location>
        <begin position="51"/>
        <end position="73"/>
    </location>
</feature>
<evidence type="ECO:0000256" key="6">
    <source>
        <dbReference type="RuleBase" id="RU365102"/>
    </source>
</evidence>
<dbReference type="GeneID" id="103520206"/>
<feature type="transmembrane region" description="Helical" evidence="6">
    <location>
        <begin position="316"/>
        <end position="339"/>
    </location>
</feature>
<feature type="region of interest" description="Disordered" evidence="7">
    <location>
        <begin position="161"/>
        <end position="182"/>
    </location>
</feature>
<protein>
    <recommendedName>
        <fullName evidence="6">GDT1 family protein</fullName>
    </recommendedName>
</protein>
<comment type="similarity">
    <text evidence="2 6">Belongs to the GDT1 family.</text>
</comment>
<evidence type="ECO:0000313" key="8">
    <source>
        <dbReference type="Proteomes" id="UP000079169"/>
    </source>
</evidence>
<evidence type="ECO:0000313" key="9">
    <source>
        <dbReference type="RefSeq" id="XP_026687222.1"/>
    </source>
</evidence>
<organism evidence="8 9">
    <name type="scientific">Diaphorina citri</name>
    <name type="common">Asian citrus psyllid</name>
    <dbReference type="NCBI Taxonomy" id="121845"/>
    <lineage>
        <taxon>Eukaryota</taxon>
        <taxon>Metazoa</taxon>
        <taxon>Ecdysozoa</taxon>
        <taxon>Arthropoda</taxon>
        <taxon>Hexapoda</taxon>
        <taxon>Insecta</taxon>
        <taxon>Pterygota</taxon>
        <taxon>Neoptera</taxon>
        <taxon>Paraneoptera</taxon>
        <taxon>Hemiptera</taxon>
        <taxon>Sternorrhyncha</taxon>
        <taxon>Psylloidea</taxon>
        <taxon>Psyllidae</taxon>
        <taxon>Diaphorininae</taxon>
        <taxon>Diaphorina</taxon>
    </lineage>
</organism>
<proteinExistence type="inferred from homology"/>
<name>A0A3Q0JFG2_DIACI</name>
<feature type="transmembrane region" description="Helical" evidence="6">
    <location>
        <begin position="85"/>
        <end position="105"/>
    </location>
</feature>
<dbReference type="InterPro" id="IPR036259">
    <property type="entry name" value="MFS_trans_sf"/>
</dbReference>
<feature type="transmembrane region" description="Helical" evidence="6">
    <location>
        <begin position="111"/>
        <end position="130"/>
    </location>
</feature>
<dbReference type="GO" id="GO:0005794">
    <property type="term" value="C:Golgi apparatus"/>
    <property type="evidence" value="ECO:0007669"/>
    <property type="project" value="TreeGrafter"/>
</dbReference>
<dbReference type="InterPro" id="IPR001727">
    <property type="entry name" value="GDT1-like"/>
</dbReference>
<keyword evidence="4 6" id="KW-1133">Transmembrane helix</keyword>
<dbReference type="PaxDb" id="121845-A0A3Q0JFG2"/>
<dbReference type="GO" id="GO:0016020">
    <property type="term" value="C:membrane"/>
    <property type="evidence" value="ECO:0007669"/>
    <property type="project" value="UniProtKB-SubCell"/>
</dbReference>
<evidence type="ECO:0000256" key="3">
    <source>
        <dbReference type="ARBA" id="ARBA00022692"/>
    </source>
</evidence>
<dbReference type="KEGG" id="dci:103520206"/>
<dbReference type="GO" id="GO:0005384">
    <property type="term" value="F:manganese ion transmembrane transporter activity"/>
    <property type="evidence" value="ECO:0007669"/>
    <property type="project" value="TreeGrafter"/>
</dbReference>
<accession>A0A3Q0JFG2</accession>
<comment type="subcellular location">
    <subcellularLocation>
        <location evidence="1 6">Membrane</location>
        <topology evidence="1 6">Multi-pass membrane protein</topology>
    </subcellularLocation>
</comment>
<dbReference type="PANTHER" id="PTHR12608">
    <property type="entry name" value="TRANSMEMBRANE PROTEIN HTP-1 RELATED"/>
    <property type="match status" value="1"/>
</dbReference>
<dbReference type="PROSITE" id="PS01214">
    <property type="entry name" value="UPF0016"/>
    <property type="match status" value="1"/>
</dbReference>
<dbReference type="GO" id="GO:0015085">
    <property type="term" value="F:calcium ion transmembrane transporter activity"/>
    <property type="evidence" value="ECO:0007669"/>
    <property type="project" value="TreeGrafter"/>
</dbReference>
<dbReference type="InterPro" id="IPR049555">
    <property type="entry name" value="GDT1-like_CS"/>
</dbReference>
<dbReference type="PANTHER" id="PTHR12608:SF1">
    <property type="entry name" value="TRANSMEMBRANE PROTEIN 165"/>
    <property type="match status" value="1"/>
</dbReference>
<keyword evidence="8" id="KW-1185">Reference proteome</keyword>
<sequence length="370" mass="40309">MNSFTMSDGNGVSNITSLSFWDSMIQYMQHVDWLHTEHHSSTESPRGDLGFIHAFVAALSVIVVSELGDKTFFIAAIMAMRHPRVTVFIGAIAALALMTVLSGAFDMAANIIPRIWTYYISTVLFIIFGLKMLREGYKMSPNEGQEELEEVQSDLRKRDDELKARKKPGGSPPPLRRYPDEKHMDENAVFCDNVMNGGGDVEINVTRSTASSPIREAEPSPGANSNPDAITIVRINSTGNGLTNHSTSNGVEVLPKFEKEALTGDVESGKSYQAQTISLLSRVVIQAFTLTFLAEWGDRSQLTTIILAAREDVYGVTLGGVLGHSLCTGLAVIGGRFIAQRISVRTGKSIQFSLLSVLLYDARTSSSGVI</sequence>
<dbReference type="Proteomes" id="UP000079169">
    <property type="component" value="Unplaced"/>
</dbReference>
<evidence type="ECO:0000256" key="4">
    <source>
        <dbReference type="ARBA" id="ARBA00022989"/>
    </source>
</evidence>
<dbReference type="RefSeq" id="XP_026687222.1">
    <property type="nucleotide sequence ID" value="XM_026831421.1"/>
</dbReference>
<gene>
    <name evidence="9" type="primary">LOC103520206</name>
</gene>
<evidence type="ECO:0000256" key="1">
    <source>
        <dbReference type="ARBA" id="ARBA00004141"/>
    </source>
</evidence>
<evidence type="ECO:0000256" key="2">
    <source>
        <dbReference type="ARBA" id="ARBA00009190"/>
    </source>
</evidence>
<dbReference type="GO" id="GO:0032472">
    <property type="term" value="P:Golgi calcium ion transport"/>
    <property type="evidence" value="ECO:0007669"/>
    <property type="project" value="TreeGrafter"/>
</dbReference>
<comment type="caution">
    <text evidence="6">Lacks conserved residue(s) required for the propagation of feature annotation.</text>
</comment>